<comment type="similarity">
    <text evidence="1 12">Belongs to the FliP/MopC/SpaP family.</text>
</comment>
<dbReference type="EMBL" id="JACHHY010000030">
    <property type="protein sequence ID" value="MBB5020296.1"/>
    <property type="molecule type" value="Genomic_DNA"/>
</dbReference>
<evidence type="ECO:0000256" key="1">
    <source>
        <dbReference type="ARBA" id="ARBA00006257"/>
    </source>
</evidence>
<comment type="subcellular location">
    <subcellularLocation>
        <location evidence="12">Cell membrane</location>
        <topology evidence="12">Multi-pass membrane protein</topology>
    </subcellularLocation>
    <subcellularLocation>
        <location evidence="12">Bacterial flagellum basal body</location>
    </subcellularLocation>
</comment>
<evidence type="ECO:0000256" key="5">
    <source>
        <dbReference type="ARBA" id="ARBA00022692"/>
    </source>
</evidence>
<evidence type="ECO:0000256" key="2">
    <source>
        <dbReference type="ARBA" id="ARBA00021714"/>
    </source>
</evidence>
<keyword evidence="10" id="KW-0975">Bacterial flagellum</keyword>
<dbReference type="GO" id="GO:0044781">
    <property type="term" value="P:bacterial-type flagellum organization"/>
    <property type="evidence" value="ECO:0007669"/>
    <property type="project" value="UniProtKB-UniRule"/>
</dbReference>
<evidence type="ECO:0000256" key="11">
    <source>
        <dbReference type="ARBA" id="ARBA00023225"/>
    </source>
</evidence>
<dbReference type="Proteomes" id="UP000575898">
    <property type="component" value="Unassembled WGS sequence"/>
</dbReference>
<evidence type="ECO:0000256" key="3">
    <source>
        <dbReference type="ARBA" id="ARBA00022448"/>
    </source>
</evidence>
<keyword evidence="13" id="KW-0282">Flagellum</keyword>
<sequence length="255" mass="28092">MFELKCHRVVLVVVAVFITFISCPTFAANAGGISLPGLEIRSVGQGLDAANSVRLLLALTVLSLAPAILISMTAFTRIIIVLSLLRHAMGMQETPPNTVLISLALFLTLFTMSPALKEANQTGFEPYLQGKISTEQAMERGFKPFREFMVKQTREEDLALMVDISHSPQPRTIDDISNVQLIPAFMLSELRAAFQIGFMVFLPFLLVDLIVSAILMGLGMMMVPPMTISLPIKLLMFVLIDGWNILIRALLGTFH</sequence>
<evidence type="ECO:0000256" key="9">
    <source>
        <dbReference type="ARBA" id="ARBA00023136"/>
    </source>
</evidence>
<dbReference type="Pfam" id="PF00813">
    <property type="entry name" value="FliP"/>
    <property type="match status" value="1"/>
</dbReference>
<dbReference type="GO" id="GO:0009306">
    <property type="term" value="P:protein secretion"/>
    <property type="evidence" value="ECO:0007669"/>
    <property type="project" value="UniProtKB-UniRule"/>
</dbReference>
<proteinExistence type="inferred from homology"/>
<evidence type="ECO:0000256" key="8">
    <source>
        <dbReference type="ARBA" id="ARBA00022989"/>
    </source>
</evidence>
<evidence type="ECO:0000256" key="7">
    <source>
        <dbReference type="ARBA" id="ARBA00022927"/>
    </source>
</evidence>
<keyword evidence="9 12" id="KW-0472">Membrane</keyword>
<dbReference type="PANTHER" id="PTHR30587">
    <property type="entry name" value="FLAGELLAR BIOSYNTHETIC PROTEIN FLIP"/>
    <property type="match status" value="1"/>
</dbReference>
<comment type="function">
    <text evidence="12">Plays a role in the flagellum-specific transport system.</text>
</comment>
<evidence type="ECO:0000256" key="4">
    <source>
        <dbReference type="ARBA" id="ARBA00022475"/>
    </source>
</evidence>
<feature type="transmembrane region" description="Helical" evidence="12">
    <location>
        <begin position="192"/>
        <end position="218"/>
    </location>
</feature>
<evidence type="ECO:0000313" key="13">
    <source>
        <dbReference type="EMBL" id="MBB5020296.1"/>
    </source>
</evidence>
<dbReference type="PROSITE" id="PS01060">
    <property type="entry name" value="FLIP_1"/>
    <property type="match status" value="1"/>
</dbReference>
<dbReference type="PRINTS" id="PR01302">
    <property type="entry name" value="TYPE3IMPPROT"/>
</dbReference>
<comment type="caution">
    <text evidence="12">Lacks conserved residue(s) required for the propagation of feature annotation.</text>
</comment>
<keyword evidence="13" id="KW-0969">Cilium</keyword>
<evidence type="ECO:0000313" key="14">
    <source>
        <dbReference type="Proteomes" id="UP000575898"/>
    </source>
</evidence>
<feature type="transmembrane region" description="Helical" evidence="12">
    <location>
        <begin position="55"/>
        <end position="85"/>
    </location>
</feature>
<keyword evidence="7 12" id="KW-0653">Protein transport</keyword>
<dbReference type="AlphaFoldDB" id="A0A840MVC6"/>
<dbReference type="InterPro" id="IPR005837">
    <property type="entry name" value="FliP"/>
</dbReference>
<keyword evidence="4 12" id="KW-1003">Cell membrane</keyword>
<comment type="caution">
    <text evidence="13">The sequence shown here is derived from an EMBL/GenBank/DDBJ whole genome shotgun (WGS) entry which is preliminary data.</text>
</comment>
<dbReference type="PROSITE" id="PS51257">
    <property type="entry name" value="PROKAR_LIPOPROTEIN"/>
    <property type="match status" value="1"/>
</dbReference>
<organism evidence="13 14">
    <name type="scientific">Chitinivorax tropicus</name>
    <dbReference type="NCBI Taxonomy" id="714531"/>
    <lineage>
        <taxon>Bacteria</taxon>
        <taxon>Pseudomonadati</taxon>
        <taxon>Pseudomonadota</taxon>
        <taxon>Betaproteobacteria</taxon>
        <taxon>Chitinivorax</taxon>
    </lineage>
</organism>
<dbReference type="PANTHER" id="PTHR30587:SF0">
    <property type="entry name" value="FLAGELLAR BIOSYNTHETIC PROTEIN FLIP"/>
    <property type="match status" value="1"/>
</dbReference>
<dbReference type="GO" id="GO:0005886">
    <property type="term" value="C:plasma membrane"/>
    <property type="evidence" value="ECO:0007669"/>
    <property type="project" value="UniProtKB-SubCell"/>
</dbReference>
<dbReference type="PROSITE" id="PS01061">
    <property type="entry name" value="FLIP_2"/>
    <property type="match status" value="1"/>
</dbReference>
<dbReference type="InterPro" id="IPR005838">
    <property type="entry name" value="T3SS_IM_P"/>
</dbReference>
<protein>
    <recommendedName>
        <fullName evidence="2 12">Flagellar biosynthetic protein FliP</fullName>
    </recommendedName>
</protein>
<dbReference type="PRINTS" id="PR00951">
    <property type="entry name" value="FLGBIOSNFLIP"/>
</dbReference>
<evidence type="ECO:0000256" key="12">
    <source>
        <dbReference type="RuleBase" id="RU362069"/>
    </source>
</evidence>
<reference evidence="13 14" key="1">
    <citation type="submission" date="2020-08" db="EMBL/GenBank/DDBJ databases">
        <title>Genomic Encyclopedia of Type Strains, Phase IV (KMG-IV): sequencing the most valuable type-strain genomes for metagenomic binning, comparative biology and taxonomic classification.</title>
        <authorList>
            <person name="Goeker M."/>
        </authorList>
    </citation>
    <scope>NUCLEOTIDE SEQUENCE [LARGE SCALE GENOMIC DNA]</scope>
    <source>
        <strain evidence="13 14">DSM 27165</strain>
    </source>
</reference>
<keyword evidence="5 12" id="KW-0812">Transmembrane</keyword>
<feature type="transmembrane region" description="Helical" evidence="12">
    <location>
        <begin position="230"/>
        <end position="251"/>
    </location>
</feature>
<gene>
    <name evidence="12" type="primary">fliP</name>
    <name evidence="13" type="ORF">HNQ59_003615</name>
</gene>
<evidence type="ECO:0000256" key="10">
    <source>
        <dbReference type="ARBA" id="ARBA00023143"/>
    </source>
</evidence>
<dbReference type="NCBIfam" id="NF009438">
    <property type="entry name" value="PRK12797.1"/>
    <property type="match status" value="1"/>
</dbReference>
<keyword evidence="11 12" id="KW-1006">Bacterial flagellum protein export</keyword>
<dbReference type="GO" id="GO:0009425">
    <property type="term" value="C:bacterial-type flagellum basal body"/>
    <property type="evidence" value="ECO:0007669"/>
    <property type="project" value="UniProtKB-SubCell"/>
</dbReference>
<name>A0A840MVC6_9PROT</name>
<keyword evidence="8 12" id="KW-1133">Transmembrane helix</keyword>
<keyword evidence="14" id="KW-1185">Reference proteome</keyword>
<accession>A0A840MVC6</accession>
<keyword evidence="6 12" id="KW-1005">Bacterial flagellum biogenesis</keyword>
<evidence type="ECO:0000256" key="6">
    <source>
        <dbReference type="ARBA" id="ARBA00022795"/>
    </source>
</evidence>
<dbReference type="NCBIfam" id="TIGR01103">
    <property type="entry name" value="fliP"/>
    <property type="match status" value="1"/>
</dbReference>
<dbReference type="RefSeq" id="WP_184041697.1">
    <property type="nucleotide sequence ID" value="NZ_JACHHY010000030.1"/>
</dbReference>
<keyword evidence="3 12" id="KW-0813">Transport</keyword>
<keyword evidence="13" id="KW-0966">Cell projection</keyword>